<accession>A0A0X8XYR1</accession>
<proteinExistence type="predicted"/>
<gene>
    <name evidence="1" type="ORF">MMAB1_3279</name>
</gene>
<sequence length="106" mass="12588">MVRESDRCNTFPLSLLQWSHVFSDMVRAEVERDPATSHVWLQWSHVFSDMVRPQLYIYQKYISTASMEPCLFRHGKLHHKVDIFDVILDASMEPCLFRHGKLMLIH</sequence>
<reference evidence="1 2" key="1">
    <citation type="submission" date="2016-01" db="EMBL/GenBank/DDBJ databases">
        <authorList>
            <person name="Manzoor S."/>
        </authorList>
    </citation>
    <scope>NUCLEOTIDE SEQUENCE [LARGE SCALE GENOMIC DNA]</scope>
    <source>
        <strain evidence="1">Methanoculleus sp MAB1</strain>
    </source>
</reference>
<name>A0A0X8XYR1_9EURY</name>
<evidence type="ECO:0000313" key="2">
    <source>
        <dbReference type="Proteomes" id="UP000069850"/>
    </source>
</evidence>
<dbReference type="KEGG" id="mema:MMAB1_3279"/>
<evidence type="ECO:0000313" key="1">
    <source>
        <dbReference type="EMBL" id="CVK34492.1"/>
    </source>
</evidence>
<dbReference type="EMBL" id="LT158599">
    <property type="protein sequence ID" value="CVK34492.1"/>
    <property type="molecule type" value="Genomic_DNA"/>
</dbReference>
<organism evidence="1 2">
    <name type="scientific">Methanoculleus bourgensis</name>
    <dbReference type="NCBI Taxonomy" id="83986"/>
    <lineage>
        <taxon>Archaea</taxon>
        <taxon>Methanobacteriati</taxon>
        <taxon>Methanobacteriota</taxon>
        <taxon>Stenosarchaea group</taxon>
        <taxon>Methanomicrobia</taxon>
        <taxon>Methanomicrobiales</taxon>
        <taxon>Methanomicrobiaceae</taxon>
        <taxon>Methanoculleus</taxon>
    </lineage>
</organism>
<protein>
    <submittedName>
        <fullName evidence="1">Uncharacterized protein</fullName>
    </submittedName>
</protein>
<dbReference type="Proteomes" id="UP000069850">
    <property type="component" value="Chromosome 1"/>
</dbReference>
<dbReference type="AntiFam" id="ANF00271">
    <property type="entry name" value="Translation of CRISPR region"/>
</dbReference>
<dbReference type="AlphaFoldDB" id="A0A0X8XYR1"/>